<dbReference type="AlphaFoldDB" id="A0A7Y3T428"/>
<organism evidence="2 3">
    <name type="scientific">Brucella pseudogrignonensis</name>
    <dbReference type="NCBI Taxonomy" id="419475"/>
    <lineage>
        <taxon>Bacteria</taxon>
        <taxon>Pseudomonadati</taxon>
        <taxon>Pseudomonadota</taxon>
        <taxon>Alphaproteobacteria</taxon>
        <taxon>Hyphomicrobiales</taxon>
        <taxon>Brucellaceae</taxon>
        <taxon>Brucella/Ochrobactrum group</taxon>
        <taxon>Brucella</taxon>
    </lineage>
</organism>
<keyword evidence="1" id="KW-0732">Signal</keyword>
<proteinExistence type="predicted"/>
<protein>
    <submittedName>
        <fullName evidence="2">Uncharacterized protein</fullName>
    </submittedName>
</protein>
<feature type="signal peptide" evidence="1">
    <location>
        <begin position="1"/>
        <end position="20"/>
    </location>
</feature>
<dbReference type="EMBL" id="PKQI01000002">
    <property type="protein sequence ID" value="NNV20674.1"/>
    <property type="molecule type" value="Genomic_DNA"/>
</dbReference>
<evidence type="ECO:0000313" key="3">
    <source>
        <dbReference type="Proteomes" id="UP000526233"/>
    </source>
</evidence>
<dbReference type="Proteomes" id="UP000526233">
    <property type="component" value="Unassembled WGS sequence"/>
</dbReference>
<feature type="chain" id="PRO_5031217063" evidence="1">
    <location>
        <begin position="21"/>
        <end position="107"/>
    </location>
</feature>
<gene>
    <name evidence="2" type="ORF">EHE22_09570</name>
</gene>
<accession>A0A7Y3T428</accession>
<sequence length="107" mass="11757">MKLVLAGLSFFALSVPNASIATTLQQHAEDQAALIIAKDLCPLTYNQDAWGNYIVATVPKVQMQAFLQEVTELVLKTGFDVERSPANVRESYCNKAASYIQTHQLAN</sequence>
<dbReference type="RefSeq" id="WP_171379945.1">
    <property type="nucleotide sequence ID" value="NZ_PKQI01000002.1"/>
</dbReference>
<reference evidence="2 3" key="1">
    <citation type="submission" date="2018-11" db="EMBL/GenBank/DDBJ databases">
        <title>Genome sequencing and analysis.</title>
        <authorList>
            <person name="Huang Y.-T."/>
        </authorList>
    </citation>
    <scope>NUCLEOTIDE SEQUENCE [LARGE SCALE GENOMIC DNA]</scope>
    <source>
        <strain evidence="2 3">SHIN</strain>
    </source>
</reference>
<comment type="caution">
    <text evidence="2">The sequence shown here is derived from an EMBL/GenBank/DDBJ whole genome shotgun (WGS) entry which is preliminary data.</text>
</comment>
<evidence type="ECO:0000256" key="1">
    <source>
        <dbReference type="SAM" id="SignalP"/>
    </source>
</evidence>
<name>A0A7Y3T428_9HYPH</name>
<evidence type="ECO:0000313" key="2">
    <source>
        <dbReference type="EMBL" id="NNV20674.1"/>
    </source>
</evidence>